<evidence type="ECO:0000313" key="1">
    <source>
        <dbReference type="EMBL" id="KAG8630917.1"/>
    </source>
</evidence>
<name>A0A8K0PJW3_9PEZI</name>
<proteinExistence type="predicted"/>
<reference evidence="1" key="1">
    <citation type="submission" date="2021-07" db="EMBL/GenBank/DDBJ databases">
        <title>Elsinoe batatas strain:CRI-CJ2 Genome sequencing and assembly.</title>
        <authorList>
            <person name="Huang L."/>
        </authorList>
    </citation>
    <scope>NUCLEOTIDE SEQUENCE</scope>
    <source>
        <strain evidence="1">CRI-CJ2</strain>
    </source>
</reference>
<organism evidence="1 2">
    <name type="scientific">Elsinoe batatas</name>
    <dbReference type="NCBI Taxonomy" id="2601811"/>
    <lineage>
        <taxon>Eukaryota</taxon>
        <taxon>Fungi</taxon>
        <taxon>Dikarya</taxon>
        <taxon>Ascomycota</taxon>
        <taxon>Pezizomycotina</taxon>
        <taxon>Dothideomycetes</taxon>
        <taxon>Dothideomycetidae</taxon>
        <taxon>Myriangiales</taxon>
        <taxon>Elsinoaceae</taxon>
        <taxon>Elsinoe</taxon>
    </lineage>
</organism>
<protein>
    <submittedName>
        <fullName evidence="1">Uncharacterized protein</fullName>
    </submittedName>
</protein>
<comment type="caution">
    <text evidence="1">The sequence shown here is derived from an EMBL/GenBank/DDBJ whole genome shotgun (WGS) entry which is preliminary data.</text>
</comment>
<evidence type="ECO:0000313" key="2">
    <source>
        <dbReference type="Proteomes" id="UP000809789"/>
    </source>
</evidence>
<accession>A0A8K0PJW3</accession>
<gene>
    <name evidence="1" type="ORF">KVT40_000057</name>
</gene>
<keyword evidence="2" id="KW-1185">Reference proteome</keyword>
<dbReference type="EMBL" id="JAESVG020000001">
    <property type="protein sequence ID" value="KAG8630917.1"/>
    <property type="molecule type" value="Genomic_DNA"/>
</dbReference>
<sequence length="63" mass="7231">MRCCIFGVLTPDRGSESRCAALSMFTQVAFSFYSSHLHSDTGLYHMRNAVRAPDLKQSMDWNW</sequence>
<dbReference type="AlphaFoldDB" id="A0A8K0PJW3"/>
<dbReference type="Proteomes" id="UP000809789">
    <property type="component" value="Unassembled WGS sequence"/>
</dbReference>